<accession>A0A0S3PRQ8</accession>
<dbReference type="RefSeq" id="WP_096352858.1">
    <property type="nucleotide sequence ID" value="NZ_AP014946.1"/>
</dbReference>
<keyword evidence="3" id="KW-1185">Reference proteome</keyword>
<evidence type="ECO:0000313" key="3">
    <source>
        <dbReference type="Proteomes" id="UP000236884"/>
    </source>
</evidence>
<gene>
    <name evidence="2" type="ORF">GJW-30_1_01162</name>
</gene>
<dbReference type="Pfam" id="PF07077">
    <property type="entry name" value="DUF1345"/>
    <property type="match status" value="1"/>
</dbReference>
<feature type="transmembrane region" description="Helical" evidence="1">
    <location>
        <begin position="194"/>
        <end position="217"/>
    </location>
</feature>
<proteinExistence type="predicted"/>
<feature type="transmembrane region" description="Helical" evidence="1">
    <location>
        <begin position="117"/>
        <end position="135"/>
    </location>
</feature>
<dbReference type="AlphaFoldDB" id="A0A0S3PRQ8"/>
<keyword evidence="1" id="KW-0812">Transmembrane</keyword>
<feature type="transmembrane region" description="Helical" evidence="1">
    <location>
        <begin position="83"/>
        <end position="105"/>
    </location>
</feature>
<evidence type="ECO:0000313" key="2">
    <source>
        <dbReference type="EMBL" id="BAT58635.1"/>
    </source>
</evidence>
<dbReference type="InterPro" id="IPR009781">
    <property type="entry name" value="DUF1345"/>
</dbReference>
<feature type="transmembrane region" description="Helical" evidence="1">
    <location>
        <begin position="43"/>
        <end position="63"/>
    </location>
</feature>
<evidence type="ECO:0000256" key="1">
    <source>
        <dbReference type="SAM" id="Phobius"/>
    </source>
</evidence>
<dbReference type="EMBL" id="AP014946">
    <property type="protein sequence ID" value="BAT58635.1"/>
    <property type="molecule type" value="Genomic_DNA"/>
</dbReference>
<keyword evidence="1" id="KW-1133">Transmembrane helix</keyword>
<feature type="transmembrane region" description="Helical" evidence="1">
    <location>
        <begin position="19"/>
        <end position="37"/>
    </location>
</feature>
<organism evidence="2 3">
    <name type="scientific">Variibacter gotjawalensis</name>
    <dbReference type="NCBI Taxonomy" id="1333996"/>
    <lineage>
        <taxon>Bacteria</taxon>
        <taxon>Pseudomonadati</taxon>
        <taxon>Pseudomonadota</taxon>
        <taxon>Alphaproteobacteria</taxon>
        <taxon>Hyphomicrobiales</taxon>
        <taxon>Nitrobacteraceae</taxon>
        <taxon>Variibacter</taxon>
    </lineage>
</organism>
<dbReference type="KEGG" id="vgo:GJW-30_1_01162"/>
<keyword evidence="1" id="KW-0472">Membrane</keyword>
<dbReference type="Proteomes" id="UP000236884">
    <property type="component" value="Chromosome"/>
</dbReference>
<reference evidence="2 3" key="1">
    <citation type="submission" date="2015-08" db="EMBL/GenBank/DDBJ databases">
        <title>Investigation of the bacterial diversity of lava forest soil.</title>
        <authorList>
            <person name="Lee J.S."/>
        </authorList>
    </citation>
    <scope>NUCLEOTIDE SEQUENCE [LARGE SCALE GENOMIC DNA]</scope>
    <source>
        <strain evidence="2 3">GJW-30</strain>
    </source>
</reference>
<protein>
    <recommendedName>
        <fullName evidence="4">DUF1345 domain-containing protein</fullName>
    </recommendedName>
</protein>
<dbReference type="OrthoDB" id="64737at2"/>
<sequence>MADEEGNAILRGVRLHGRLIVTCLIGSATGLALPGAWGLSTRVLTGWAVMIALYMALTALTFWRCDLKRLKARAAADDEGAAFIVFLCALSALASLGAIVIELGIAKAVAETRVWHMSLAIATILLSWWFIHLIFAQHYAHQYYGDAGTHQGGLDFPGDKNPDHWDFLYFSLVIGMTAQVSDVQITKPHVRRTATAHGVVSFFFNTAIIALLVNIAASAL</sequence>
<evidence type="ECO:0008006" key="4">
    <source>
        <dbReference type="Google" id="ProtNLM"/>
    </source>
</evidence>
<name>A0A0S3PRQ8_9BRAD</name>